<organism evidence="1 2">
    <name type="scientific">Aneurinibacillus soli</name>
    <dbReference type="NCBI Taxonomy" id="1500254"/>
    <lineage>
        <taxon>Bacteria</taxon>
        <taxon>Bacillati</taxon>
        <taxon>Bacillota</taxon>
        <taxon>Bacilli</taxon>
        <taxon>Bacillales</taxon>
        <taxon>Paenibacillaceae</taxon>
        <taxon>Aneurinibacillus group</taxon>
        <taxon>Aneurinibacillus</taxon>
    </lineage>
</organism>
<evidence type="ECO:0000313" key="2">
    <source>
        <dbReference type="Proteomes" id="UP000217696"/>
    </source>
</evidence>
<protein>
    <submittedName>
        <fullName evidence="1">Uncharacterized protein</fullName>
    </submittedName>
</protein>
<keyword evidence="2" id="KW-1185">Reference proteome</keyword>
<sequence length="56" mass="6763">MIYYEVVCFYCRQTFNVYEGTPEYKYAKENRDGKHVCEPCSHTIQLEARLNFFKKA</sequence>
<name>A0A0U4WJK8_9BACL</name>
<dbReference type="Proteomes" id="UP000217696">
    <property type="component" value="Chromosome"/>
</dbReference>
<gene>
    <name evidence="1" type="ORF">CB4_02903</name>
</gene>
<evidence type="ECO:0000313" key="1">
    <source>
        <dbReference type="EMBL" id="BAU28728.1"/>
    </source>
</evidence>
<dbReference type="EMBL" id="AP017312">
    <property type="protein sequence ID" value="BAU28728.1"/>
    <property type="molecule type" value="Genomic_DNA"/>
</dbReference>
<proteinExistence type="predicted"/>
<dbReference type="AlphaFoldDB" id="A0A0U4WJK8"/>
<reference evidence="1 2" key="1">
    <citation type="submission" date="2015-12" db="EMBL/GenBank/DDBJ databases">
        <title>Genome sequence of Aneurinibacillus soli.</title>
        <authorList>
            <person name="Lee J.S."/>
            <person name="Lee K.C."/>
            <person name="Kim K.K."/>
            <person name="Lee B.W."/>
        </authorList>
    </citation>
    <scope>NUCLEOTIDE SEQUENCE [LARGE SCALE GENOMIC DNA]</scope>
    <source>
        <strain evidence="1 2">CB4</strain>
    </source>
</reference>
<dbReference type="KEGG" id="asoc:CB4_02903"/>
<accession>A0A0U4WJK8</accession>